<evidence type="ECO:0000256" key="2">
    <source>
        <dbReference type="ARBA" id="ARBA00022723"/>
    </source>
</evidence>
<keyword evidence="8" id="KW-1185">Reference proteome</keyword>
<dbReference type="InterPro" id="IPR037518">
    <property type="entry name" value="MPN"/>
</dbReference>
<organism evidence="7 8">
    <name type="scientific">Pedobacter agri</name>
    <dbReference type="NCBI Taxonomy" id="454586"/>
    <lineage>
        <taxon>Bacteria</taxon>
        <taxon>Pseudomonadati</taxon>
        <taxon>Bacteroidota</taxon>
        <taxon>Sphingobacteriia</taxon>
        <taxon>Sphingobacteriales</taxon>
        <taxon>Sphingobacteriaceae</taxon>
        <taxon>Pedobacter</taxon>
    </lineage>
</organism>
<dbReference type="PANTHER" id="PTHR30471">
    <property type="entry name" value="DNA REPAIR PROTEIN RADC"/>
    <property type="match status" value="1"/>
</dbReference>
<feature type="domain" description="MPN" evidence="6">
    <location>
        <begin position="32"/>
        <end position="158"/>
    </location>
</feature>
<dbReference type="PROSITE" id="PS50249">
    <property type="entry name" value="MPN"/>
    <property type="match status" value="1"/>
</dbReference>
<name>A0A9X3IAX6_9SPHI</name>
<dbReference type="RefSeq" id="WP_010599306.1">
    <property type="nucleotide sequence ID" value="NZ_JAPJUH010000007.1"/>
</dbReference>
<evidence type="ECO:0000256" key="3">
    <source>
        <dbReference type="ARBA" id="ARBA00022801"/>
    </source>
</evidence>
<dbReference type="Gene3D" id="3.40.140.10">
    <property type="entry name" value="Cytidine Deaminase, domain 2"/>
    <property type="match status" value="1"/>
</dbReference>
<protein>
    <submittedName>
        <fullName evidence="7">JAB domain-containing protein</fullName>
    </submittedName>
</protein>
<dbReference type="CDD" id="cd08071">
    <property type="entry name" value="MPN_DUF2466"/>
    <property type="match status" value="1"/>
</dbReference>
<dbReference type="InterPro" id="IPR025657">
    <property type="entry name" value="RadC_JAB"/>
</dbReference>
<evidence type="ECO:0000256" key="1">
    <source>
        <dbReference type="ARBA" id="ARBA00022670"/>
    </source>
</evidence>
<dbReference type="InterPro" id="IPR001405">
    <property type="entry name" value="UPF0758"/>
</dbReference>
<dbReference type="GO" id="GO:0008237">
    <property type="term" value="F:metallopeptidase activity"/>
    <property type="evidence" value="ECO:0007669"/>
    <property type="project" value="UniProtKB-KW"/>
</dbReference>
<keyword evidence="1" id="KW-0645">Protease</keyword>
<keyword evidence="2" id="KW-0479">Metal-binding</keyword>
<dbReference type="PROSITE" id="PS01302">
    <property type="entry name" value="UPF0758"/>
    <property type="match status" value="1"/>
</dbReference>
<evidence type="ECO:0000256" key="4">
    <source>
        <dbReference type="ARBA" id="ARBA00022833"/>
    </source>
</evidence>
<dbReference type="GO" id="GO:0006508">
    <property type="term" value="P:proteolysis"/>
    <property type="evidence" value="ECO:0007669"/>
    <property type="project" value="UniProtKB-KW"/>
</dbReference>
<dbReference type="InterPro" id="IPR020891">
    <property type="entry name" value="UPF0758_CS"/>
</dbReference>
<dbReference type="EMBL" id="JAPJUH010000007">
    <property type="protein sequence ID" value="MCX3267387.1"/>
    <property type="molecule type" value="Genomic_DNA"/>
</dbReference>
<keyword evidence="5" id="KW-0482">Metalloprotease</keyword>
<gene>
    <name evidence="7" type="ORF">OQZ29_21685</name>
</gene>
<accession>A0A9X3IAX6</accession>
<evidence type="ECO:0000313" key="8">
    <source>
        <dbReference type="Proteomes" id="UP001142592"/>
    </source>
</evidence>
<comment type="caution">
    <text evidence="7">The sequence shown here is derived from an EMBL/GenBank/DDBJ whole genome shotgun (WGS) entry which is preliminary data.</text>
</comment>
<dbReference type="AlphaFoldDB" id="A0A9X3IAX6"/>
<dbReference type="Pfam" id="PF04002">
    <property type="entry name" value="RadC"/>
    <property type="match status" value="1"/>
</dbReference>
<sequence length="158" mass="17623">MENYHVHQKQLSTICEIEITYHPDFIISDCPKADSSEDLYAILREHWNLNQIALREEFKIILLSTNLRILGISSIASGGMSTVSIDSKLIFSTALLANARGIILAHNHPSGNLIPSQSDINITKKIKDGAKLLDIEVFDHIILTKDNGYYSFADDGIL</sequence>
<keyword evidence="4" id="KW-0862">Zinc</keyword>
<keyword evidence="3" id="KW-0378">Hydrolase</keyword>
<dbReference type="Proteomes" id="UP001142592">
    <property type="component" value="Unassembled WGS sequence"/>
</dbReference>
<evidence type="ECO:0000313" key="7">
    <source>
        <dbReference type="EMBL" id="MCX3267387.1"/>
    </source>
</evidence>
<dbReference type="PANTHER" id="PTHR30471:SF3">
    <property type="entry name" value="UPF0758 PROTEIN YEES-RELATED"/>
    <property type="match status" value="1"/>
</dbReference>
<reference evidence="7" key="1">
    <citation type="submission" date="2022-11" db="EMBL/GenBank/DDBJ databases">
        <authorList>
            <person name="Graham C."/>
            <person name="Newman J.D."/>
        </authorList>
    </citation>
    <scope>NUCLEOTIDE SEQUENCE</scope>
    <source>
        <strain evidence="7">DSM 19486</strain>
    </source>
</reference>
<evidence type="ECO:0000259" key="6">
    <source>
        <dbReference type="PROSITE" id="PS50249"/>
    </source>
</evidence>
<proteinExistence type="predicted"/>
<dbReference type="GO" id="GO:0046872">
    <property type="term" value="F:metal ion binding"/>
    <property type="evidence" value="ECO:0007669"/>
    <property type="project" value="UniProtKB-KW"/>
</dbReference>
<evidence type="ECO:0000256" key="5">
    <source>
        <dbReference type="ARBA" id="ARBA00023049"/>
    </source>
</evidence>